<dbReference type="PROSITE" id="PS00599">
    <property type="entry name" value="AA_TRANSFER_CLASS_2"/>
    <property type="match status" value="1"/>
</dbReference>
<dbReference type="EC" id="2.6.1.57" evidence="6"/>
<dbReference type="EMBL" id="JAAMOZ010000001">
    <property type="protein sequence ID" value="NIH57184.1"/>
    <property type="molecule type" value="Genomic_DNA"/>
</dbReference>
<feature type="domain" description="Aminotransferase class I/classII large" evidence="7">
    <location>
        <begin position="29"/>
        <end position="348"/>
    </location>
</feature>
<keyword evidence="4 6" id="KW-0808">Transferase</keyword>
<dbReference type="InterPro" id="IPR004839">
    <property type="entry name" value="Aminotransferase_I/II_large"/>
</dbReference>
<dbReference type="GO" id="GO:0004400">
    <property type="term" value="F:histidinol-phosphate transaminase activity"/>
    <property type="evidence" value="ECO:0007669"/>
    <property type="project" value="UniProtKB-EC"/>
</dbReference>
<evidence type="ECO:0000256" key="1">
    <source>
        <dbReference type="ARBA" id="ARBA00001933"/>
    </source>
</evidence>
<dbReference type="InterPro" id="IPR015422">
    <property type="entry name" value="PyrdxlP-dep_Trfase_small"/>
</dbReference>
<reference evidence="8 9" key="1">
    <citation type="submission" date="2020-02" db="EMBL/GenBank/DDBJ databases">
        <title>Sequencing the genomes of 1000 actinobacteria strains.</title>
        <authorList>
            <person name="Klenk H.-P."/>
        </authorList>
    </citation>
    <scope>NUCLEOTIDE SEQUENCE [LARGE SCALE GENOMIC DNA]</scope>
    <source>
        <strain evidence="8 9">DSM 19609</strain>
    </source>
</reference>
<name>A0ABX0SFM7_9ACTN</name>
<evidence type="ECO:0000313" key="9">
    <source>
        <dbReference type="Proteomes" id="UP000749311"/>
    </source>
</evidence>
<comment type="subunit">
    <text evidence="2 6">Homodimer.</text>
</comment>
<protein>
    <recommendedName>
        <fullName evidence="6">Aromatic amino acid aminotransferase</fullName>
        <shortName evidence="6">ArAT</shortName>
        <ecNumber evidence="6">2.6.1.57</ecNumber>
    </recommendedName>
</protein>
<dbReference type="InterPro" id="IPR015424">
    <property type="entry name" value="PyrdxlP-dep_Trfase"/>
</dbReference>
<dbReference type="InterPro" id="IPR005861">
    <property type="entry name" value="HisP_aminotrans"/>
</dbReference>
<dbReference type="HAMAP" id="MF_01513">
    <property type="entry name" value="Phe_aminotrans_2"/>
    <property type="match status" value="1"/>
</dbReference>
<dbReference type="RefSeq" id="WP_208390506.1">
    <property type="nucleotide sequence ID" value="NZ_BAAAOO010000008.1"/>
</dbReference>
<dbReference type="NCBIfam" id="NF002878">
    <property type="entry name" value="PRK03321.1"/>
    <property type="match status" value="1"/>
</dbReference>
<dbReference type="CDD" id="cd00609">
    <property type="entry name" value="AAT_like"/>
    <property type="match status" value="1"/>
</dbReference>
<accession>A0ABX0SFM7</accession>
<comment type="similarity">
    <text evidence="6">Belongs to the class-II pyridoxal-phosphate-dependent aminotransferase family.</text>
</comment>
<dbReference type="Gene3D" id="3.40.640.10">
    <property type="entry name" value="Type I PLP-dependent aspartate aminotransferase-like (Major domain)"/>
    <property type="match status" value="1"/>
</dbReference>
<dbReference type="Pfam" id="PF00155">
    <property type="entry name" value="Aminotran_1_2"/>
    <property type="match status" value="1"/>
</dbReference>
<dbReference type="InterPro" id="IPR015421">
    <property type="entry name" value="PyrdxlP-dep_Trfase_major"/>
</dbReference>
<dbReference type="InterPro" id="IPR050106">
    <property type="entry name" value="HistidinolP_aminotransfase"/>
</dbReference>
<dbReference type="PANTHER" id="PTHR43643:SF3">
    <property type="entry name" value="HISTIDINOL-PHOSPHATE AMINOTRANSFERASE"/>
    <property type="match status" value="1"/>
</dbReference>
<dbReference type="PANTHER" id="PTHR43643">
    <property type="entry name" value="HISTIDINOL-PHOSPHATE AMINOTRANSFERASE 2"/>
    <property type="match status" value="1"/>
</dbReference>
<organism evidence="8 9">
    <name type="scientific">Brooklawnia cerclae</name>
    <dbReference type="NCBI Taxonomy" id="349934"/>
    <lineage>
        <taxon>Bacteria</taxon>
        <taxon>Bacillati</taxon>
        <taxon>Actinomycetota</taxon>
        <taxon>Actinomycetes</taxon>
        <taxon>Propionibacteriales</taxon>
        <taxon>Propionibacteriaceae</taxon>
        <taxon>Brooklawnia</taxon>
    </lineage>
</organism>
<dbReference type="NCBIfam" id="TIGR01141">
    <property type="entry name" value="hisC"/>
    <property type="match status" value="1"/>
</dbReference>
<dbReference type="Gene3D" id="3.90.1150.10">
    <property type="entry name" value="Aspartate Aminotransferase, domain 1"/>
    <property type="match status" value="1"/>
</dbReference>
<evidence type="ECO:0000259" key="7">
    <source>
        <dbReference type="Pfam" id="PF00155"/>
    </source>
</evidence>
<comment type="function">
    <text evidence="6">Aminotransferase that catalyzes the conversion of aromatic amino acids and 2-oxoglutarate into corresponding aromatic oxo acids and L-glutamate.</text>
</comment>
<dbReference type="SUPFAM" id="SSF53383">
    <property type="entry name" value="PLP-dependent transferases"/>
    <property type="match status" value="1"/>
</dbReference>
<dbReference type="InterPro" id="IPR024892">
    <property type="entry name" value="ArAT"/>
</dbReference>
<dbReference type="InterPro" id="IPR001917">
    <property type="entry name" value="Aminotrans_II_pyridoxalP_BS"/>
</dbReference>
<gene>
    <name evidence="6" type="primary">pat</name>
    <name evidence="8" type="ORF">FB473_001829</name>
</gene>
<comment type="catalytic activity">
    <reaction evidence="6">
        <text>an aromatic L-alpha-amino acid + 2-oxoglutarate = an aromatic oxo-acid + L-glutamate</text>
        <dbReference type="Rhea" id="RHEA:17533"/>
        <dbReference type="ChEBI" id="CHEBI:16810"/>
        <dbReference type="ChEBI" id="CHEBI:29985"/>
        <dbReference type="ChEBI" id="CHEBI:73309"/>
        <dbReference type="ChEBI" id="CHEBI:84824"/>
        <dbReference type="EC" id="2.6.1.57"/>
    </reaction>
</comment>
<keyword evidence="5 6" id="KW-0663">Pyridoxal phosphate</keyword>
<feature type="modified residue" description="N6-(pyridoxal phosphate)lysine" evidence="6">
    <location>
        <position position="219"/>
    </location>
</feature>
<evidence type="ECO:0000256" key="5">
    <source>
        <dbReference type="ARBA" id="ARBA00022898"/>
    </source>
</evidence>
<evidence type="ECO:0000256" key="3">
    <source>
        <dbReference type="ARBA" id="ARBA00022576"/>
    </source>
</evidence>
<evidence type="ECO:0000256" key="4">
    <source>
        <dbReference type="ARBA" id="ARBA00022679"/>
    </source>
</evidence>
<sequence>MTTLAPSLRATLTQLPDYVPGRRASEPHIARLASNESHYGPLPSVREVVLAASEQLNRYPDNSAGDLRRRIATQFGVNADEIAVGTGSIGVLQQILAAMCDAGDEVVFAWRSFEAYPTLTALAGASAIRVPLGADEGHVLPAMAAAVTDRTRVVLICSPNNPTGTRVPTEDLERFLDAVPARVLVVVDEAYTEFADFGTDSISLFRSHPNVALLRTFSKAYGLAGLRVGYAIAHSELAAGLRRAALPFGVSALAQRAAIASLDAEEEIEARVAAVVAERRRIIDRLRGAGWSITESQANFVWLRLDDSHRERIVAAFDAQDVIVRGYAGDGVRITLADPATNDRVLAVLATPTAFGL</sequence>
<keyword evidence="3 6" id="KW-0032">Aminotransferase</keyword>
<evidence type="ECO:0000256" key="6">
    <source>
        <dbReference type="HAMAP-Rule" id="MF_01513"/>
    </source>
</evidence>
<proteinExistence type="inferred from homology"/>
<dbReference type="Proteomes" id="UP000749311">
    <property type="component" value="Unassembled WGS sequence"/>
</dbReference>
<comment type="cofactor">
    <cofactor evidence="1 6">
        <name>pyridoxal 5'-phosphate</name>
        <dbReference type="ChEBI" id="CHEBI:597326"/>
    </cofactor>
</comment>
<evidence type="ECO:0000256" key="2">
    <source>
        <dbReference type="ARBA" id="ARBA00011738"/>
    </source>
</evidence>
<comment type="caution">
    <text evidence="8">The sequence shown here is derived from an EMBL/GenBank/DDBJ whole genome shotgun (WGS) entry which is preliminary data.</text>
</comment>
<dbReference type="HAMAP" id="MF_01023">
    <property type="entry name" value="HisC_aminotrans_2"/>
    <property type="match status" value="1"/>
</dbReference>
<keyword evidence="9" id="KW-1185">Reference proteome</keyword>
<evidence type="ECO:0000313" key="8">
    <source>
        <dbReference type="EMBL" id="NIH57184.1"/>
    </source>
</evidence>